<proteinExistence type="predicted"/>
<name>A0A6N8S6I2_9HYPH</name>
<dbReference type="Pfam" id="PF01638">
    <property type="entry name" value="HxlR"/>
    <property type="match status" value="1"/>
</dbReference>
<dbReference type="InterPro" id="IPR002577">
    <property type="entry name" value="HTH_HxlR"/>
</dbReference>
<evidence type="ECO:0000259" key="4">
    <source>
        <dbReference type="PROSITE" id="PS51118"/>
    </source>
</evidence>
<dbReference type="OrthoDB" id="9782219at2"/>
<feature type="domain" description="HTH hxlR-type" evidence="4">
    <location>
        <begin position="9"/>
        <end position="109"/>
    </location>
</feature>
<reference evidence="5 6" key="1">
    <citation type="submission" date="2019-12" db="EMBL/GenBank/DDBJ databases">
        <title>Shinella kummerowiae sp. nov., a symbiotic bacterium isolated from root nodules of the herbal legume Kummerowia stipulacea.</title>
        <authorList>
            <person name="Gao J."/>
        </authorList>
    </citation>
    <scope>NUCLEOTIDE SEQUENCE [LARGE SCALE GENOMIC DNA]</scope>
    <source>
        <strain evidence="5 6">CCBAU 25048</strain>
    </source>
</reference>
<evidence type="ECO:0000256" key="2">
    <source>
        <dbReference type="ARBA" id="ARBA00023125"/>
    </source>
</evidence>
<dbReference type="PANTHER" id="PTHR33204">
    <property type="entry name" value="TRANSCRIPTIONAL REGULATOR, MARR FAMILY"/>
    <property type="match status" value="1"/>
</dbReference>
<dbReference type="Proteomes" id="UP000435802">
    <property type="component" value="Unassembled WGS sequence"/>
</dbReference>
<sequence>MKDTHRSGCPINLTLEILGDRWSLIILRDMMFGNRRHFRELLTKSEEGIASNILADRLRRLVDEGLISKADDPSHKQKALYSLTEMGVALVPVFAMMGAWGRRFLPVTEDLSIRAELLEDGGPAMWDAFMEELRAIHLGTPPPARSVFSELQAAYEATVAGMRAQAAG</sequence>
<dbReference type="PROSITE" id="PS51118">
    <property type="entry name" value="HTH_HXLR"/>
    <property type="match status" value="1"/>
</dbReference>
<accession>A0A6N8S6I2</accession>
<keyword evidence="6" id="KW-1185">Reference proteome</keyword>
<dbReference type="GO" id="GO:0003677">
    <property type="term" value="F:DNA binding"/>
    <property type="evidence" value="ECO:0007669"/>
    <property type="project" value="UniProtKB-KW"/>
</dbReference>
<protein>
    <submittedName>
        <fullName evidence="5">Transcriptional regulator</fullName>
    </submittedName>
</protein>
<dbReference type="RefSeq" id="WP_160857670.1">
    <property type="nucleotide sequence ID" value="NZ_JAODWE010000007.1"/>
</dbReference>
<keyword evidence="3" id="KW-0804">Transcription</keyword>
<dbReference type="InterPro" id="IPR036390">
    <property type="entry name" value="WH_DNA-bd_sf"/>
</dbReference>
<dbReference type="PANTHER" id="PTHR33204:SF37">
    <property type="entry name" value="HTH-TYPE TRANSCRIPTIONAL REGULATOR YODB"/>
    <property type="match status" value="1"/>
</dbReference>
<dbReference type="InterPro" id="IPR036388">
    <property type="entry name" value="WH-like_DNA-bd_sf"/>
</dbReference>
<dbReference type="SUPFAM" id="SSF46785">
    <property type="entry name" value="Winged helix' DNA-binding domain"/>
    <property type="match status" value="1"/>
</dbReference>
<dbReference type="Gene3D" id="1.10.10.10">
    <property type="entry name" value="Winged helix-like DNA-binding domain superfamily/Winged helix DNA-binding domain"/>
    <property type="match status" value="1"/>
</dbReference>
<gene>
    <name evidence="5" type="ORF">GR138_05805</name>
</gene>
<evidence type="ECO:0000313" key="6">
    <source>
        <dbReference type="Proteomes" id="UP000435802"/>
    </source>
</evidence>
<evidence type="ECO:0000313" key="5">
    <source>
        <dbReference type="EMBL" id="MXN44695.1"/>
    </source>
</evidence>
<organism evidence="5 6">
    <name type="scientific">Shinella kummerowiae</name>
    <dbReference type="NCBI Taxonomy" id="417745"/>
    <lineage>
        <taxon>Bacteria</taxon>
        <taxon>Pseudomonadati</taxon>
        <taxon>Pseudomonadota</taxon>
        <taxon>Alphaproteobacteria</taxon>
        <taxon>Hyphomicrobiales</taxon>
        <taxon>Rhizobiaceae</taxon>
        <taxon>Shinella</taxon>
    </lineage>
</organism>
<keyword evidence="2" id="KW-0238">DNA-binding</keyword>
<keyword evidence="1" id="KW-0805">Transcription regulation</keyword>
<evidence type="ECO:0000256" key="1">
    <source>
        <dbReference type="ARBA" id="ARBA00023015"/>
    </source>
</evidence>
<dbReference type="AlphaFoldDB" id="A0A6N8S6I2"/>
<dbReference type="EMBL" id="WUMK01000002">
    <property type="protein sequence ID" value="MXN44695.1"/>
    <property type="molecule type" value="Genomic_DNA"/>
</dbReference>
<evidence type="ECO:0000256" key="3">
    <source>
        <dbReference type="ARBA" id="ARBA00023163"/>
    </source>
</evidence>
<comment type="caution">
    <text evidence="5">The sequence shown here is derived from an EMBL/GenBank/DDBJ whole genome shotgun (WGS) entry which is preliminary data.</text>
</comment>